<reference evidence="2 3" key="1">
    <citation type="submission" date="2016-10" db="EMBL/GenBank/DDBJ databases">
        <authorList>
            <person name="de Groot N.N."/>
        </authorList>
    </citation>
    <scope>NUCLEOTIDE SEQUENCE [LARGE SCALE GENOMIC DNA]</scope>
    <source>
        <strain evidence="2 3">CGMCC 1.6291</strain>
    </source>
</reference>
<sequence>MEVLGQGNRCGDLDTGARWIEPDALERLDVERSSDRALLLISQGERPTGGYGVNLDATSVDGDTIIVHLRLQAPGDDELVTQALTRPCLVLGIPRDAAAVELRQREGGVLASLEVPERDQ</sequence>
<organism evidence="2 3">
    <name type="scientific">Aquisalimonas asiatica</name>
    <dbReference type="NCBI Taxonomy" id="406100"/>
    <lineage>
        <taxon>Bacteria</taxon>
        <taxon>Pseudomonadati</taxon>
        <taxon>Pseudomonadota</taxon>
        <taxon>Gammaproteobacteria</taxon>
        <taxon>Chromatiales</taxon>
        <taxon>Ectothiorhodospiraceae</taxon>
        <taxon>Aquisalimonas</taxon>
    </lineage>
</organism>
<gene>
    <name evidence="2" type="ORF">SAMN04488052_104284</name>
</gene>
<evidence type="ECO:0000259" key="1">
    <source>
        <dbReference type="Pfam" id="PF14343"/>
    </source>
</evidence>
<keyword evidence="3" id="KW-1185">Reference proteome</keyword>
<evidence type="ECO:0000313" key="3">
    <source>
        <dbReference type="Proteomes" id="UP000199657"/>
    </source>
</evidence>
<name>A0A1H8TKE0_9GAMM</name>
<dbReference type="Pfam" id="PF14343">
    <property type="entry name" value="PrcB_C"/>
    <property type="match status" value="1"/>
</dbReference>
<protein>
    <submittedName>
        <fullName evidence="2">PrcB C-terminal</fullName>
    </submittedName>
</protein>
<evidence type="ECO:0000313" key="2">
    <source>
        <dbReference type="EMBL" id="SEO91549.1"/>
    </source>
</evidence>
<proteinExistence type="predicted"/>
<dbReference type="Proteomes" id="UP000199657">
    <property type="component" value="Unassembled WGS sequence"/>
</dbReference>
<dbReference type="STRING" id="406100.SAMN04488052_104284"/>
<dbReference type="EMBL" id="FOEG01000004">
    <property type="protein sequence ID" value="SEO91549.1"/>
    <property type="molecule type" value="Genomic_DNA"/>
</dbReference>
<feature type="domain" description="PrcB C-terminal" evidence="1">
    <location>
        <begin position="39"/>
        <end position="93"/>
    </location>
</feature>
<dbReference type="AlphaFoldDB" id="A0A1H8TKE0"/>
<accession>A0A1H8TKE0</accession>
<dbReference type="InterPro" id="IPR025748">
    <property type="entry name" value="PrcB_C_dom"/>
</dbReference>